<evidence type="ECO:0000313" key="3">
    <source>
        <dbReference type="Proteomes" id="UP001279734"/>
    </source>
</evidence>
<feature type="compositionally biased region" description="Polar residues" evidence="1">
    <location>
        <begin position="49"/>
        <end position="64"/>
    </location>
</feature>
<evidence type="ECO:0000313" key="2">
    <source>
        <dbReference type="EMBL" id="GMH14950.1"/>
    </source>
</evidence>
<protein>
    <submittedName>
        <fullName evidence="2">Uncharacterized protein</fullName>
    </submittedName>
</protein>
<organism evidence="2 3">
    <name type="scientific">Nepenthes gracilis</name>
    <name type="common">Slender pitcher plant</name>
    <dbReference type="NCBI Taxonomy" id="150966"/>
    <lineage>
        <taxon>Eukaryota</taxon>
        <taxon>Viridiplantae</taxon>
        <taxon>Streptophyta</taxon>
        <taxon>Embryophyta</taxon>
        <taxon>Tracheophyta</taxon>
        <taxon>Spermatophyta</taxon>
        <taxon>Magnoliopsida</taxon>
        <taxon>eudicotyledons</taxon>
        <taxon>Gunneridae</taxon>
        <taxon>Pentapetalae</taxon>
        <taxon>Caryophyllales</taxon>
        <taxon>Nepenthaceae</taxon>
        <taxon>Nepenthes</taxon>
    </lineage>
</organism>
<dbReference type="AlphaFoldDB" id="A0AAD3SQC9"/>
<gene>
    <name evidence="2" type="ORF">Nepgr_016791</name>
</gene>
<accession>A0AAD3SQC9</accession>
<dbReference type="EMBL" id="BSYO01000014">
    <property type="protein sequence ID" value="GMH14950.1"/>
    <property type="molecule type" value="Genomic_DNA"/>
</dbReference>
<proteinExistence type="predicted"/>
<evidence type="ECO:0000256" key="1">
    <source>
        <dbReference type="SAM" id="MobiDB-lite"/>
    </source>
</evidence>
<comment type="caution">
    <text evidence="2">The sequence shown here is derived from an EMBL/GenBank/DDBJ whole genome shotgun (WGS) entry which is preliminary data.</text>
</comment>
<keyword evidence="3" id="KW-1185">Reference proteome</keyword>
<dbReference type="Proteomes" id="UP001279734">
    <property type="component" value="Unassembled WGS sequence"/>
</dbReference>
<feature type="region of interest" description="Disordered" evidence="1">
    <location>
        <begin position="22"/>
        <end position="64"/>
    </location>
</feature>
<reference evidence="2" key="1">
    <citation type="submission" date="2023-05" db="EMBL/GenBank/DDBJ databases">
        <title>Nepenthes gracilis genome sequencing.</title>
        <authorList>
            <person name="Fukushima K."/>
        </authorList>
    </citation>
    <scope>NUCLEOTIDE SEQUENCE</scope>
    <source>
        <strain evidence="2">SING2019-196</strain>
    </source>
</reference>
<name>A0AAD3SQC9_NEPGR</name>
<sequence length="145" mass="16317">MSNRNQRFQILWACQENMKKGAPPAVIPTLASSRGGLKKKNPSEKTKRPGSTQASEASYAKTAQGSKDVWAVGLWRRVQNGGIFDTLRWRPGTKLKREPPRLLGPLVAIANRLLAISEKERRLEPTSTPKELTMLPAKIRGWRRF</sequence>